<accession>E2Q6R0</accession>
<dbReference type="AlphaFoldDB" id="E2Q6R0"/>
<dbReference type="Proteomes" id="UP000002357">
    <property type="component" value="Chromosome"/>
</dbReference>
<keyword evidence="2" id="KW-1185">Reference proteome</keyword>
<gene>
    <name evidence="1" type="ORF">SCLAV_4285</name>
</gene>
<reference evidence="1 2" key="1">
    <citation type="journal article" date="2010" name="Genome Biol. Evol.">
        <title>The sequence of a 1.8-mb bacterial linear plasmid reveals a rich evolutionary reservoir of secondary metabolic pathways.</title>
        <authorList>
            <person name="Medema M.H."/>
            <person name="Trefzer A."/>
            <person name="Kovalchuk A."/>
            <person name="van den Berg M."/>
            <person name="Mueller U."/>
            <person name="Heijne W."/>
            <person name="Wu L."/>
            <person name="Alam M.T."/>
            <person name="Ronning C.M."/>
            <person name="Nierman W.C."/>
            <person name="Bovenberg R.A.L."/>
            <person name="Breitling R."/>
            <person name="Takano E."/>
        </authorList>
    </citation>
    <scope>NUCLEOTIDE SEQUENCE [LARGE SCALE GENOMIC DNA]</scope>
    <source>
        <strain evidence="2">ATCC 27064 / DSM 738 / JCM 4710 / NBRC 13307 / NCIMB 12785 / NRRL 3585 / VKM Ac-602</strain>
    </source>
</reference>
<dbReference type="Gene3D" id="3.40.630.30">
    <property type="match status" value="1"/>
</dbReference>
<dbReference type="InterPro" id="IPR016181">
    <property type="entry name" value="Acyl_CoA_acyltransferase"/>
</dbReference>
<sequence>MTREVLIRLYDVPPSRPALDALASVLLPHGDQDRPASGVTPVFSPCANPRTATSVRLRQGGDTLGSCDINTSGPGTVGPCEIADTIAAAHRPLVRWALVHLALEHLGWLGYAYGLLNIGEHTDGLPPAVADAAWQIPLTTGRTRAASRDDPSLKWADFFIDLRTWSPRDKPATLHAAGRELVVRRPEASEGLLLVEWIKETFGGGWASEIHRSFSRDPISSVIVVDQDTGLPAKERLIGFVAYDTARLGMLSTIALIPSVRGHSLELAPALLEECLRQAKASGMPYAVLGGVANRLTALRYINALWTIPGSYPGIFGKGIRN</sequence>
<dbReference type="OrthoDB" id="4016818at2"/>
<dbReference type="KEGG" id="sclf:BB341_07400"/>
<protein>
    <submittedName>
        <fullName evidence="1">GCN5-related N-acetyltransferase</fullName>
    </submittedName>
</protein>
<dbReference type="SUPFAM" id="SSF55729">
    <property type="entry name" value="Acyl-CoA N-acyltransferases (Nat)"/>
    <property type="match status" value="1"/>
</dbReference>
<dbReference type="STRING" id="1901.BB341_07400"/>
<organism evidence="1 2">
    <name type="scientific">Streptomyces clavuligerus</name>
    <dbReference type="NCBI Taxonomy" id="1901"/>
    <lineage>
        <taxon>Bacteria</taxon>
        <taxon>Bacillati</taxon>
        <taxon>Actinomycetota</taxon>
        <taxon>Actinomycetes</taxon>
        <taxon>Kitasatosporales</taxon>
        <taxon>Streptomycetaceae</taxon>
        <taxon>Streptomyces</taxon>
    </lineage>
</organism>
<evidence type="ECO:0000313" key="2">
    <source>
        <dbReference type="Proteomes" id="UP000002357"/>
    </source>
</evidence>
<dbReference type="GO" id="GO:0016740">
    <property type="term" value="F:transferase activity"/>
    <property type="evidence" value="ECO:0007669"/>
    <property type="project" value="UniProtKB-KW"/>
</dbReference>
<dbReference type="eggNOG" id="COG3153">
    <property type="taxonomic scope" value="Bacteria"/>
</dbReference>
<evidence type="ECO:0000313" key="1">
    <source>
        <dbReference type="EMBL" id="EFG09359.1"/>
    </source>
</evidence>
<proteinExistence type="predicted"/>
<dbReference type="EMBL" id="CM000913">
    <property type="protein sequence ID" value="EFG09359.1"/>
    <property type="molecule type" value="Genomic_DNA"/>
</dbReference>
<keyword evidence="1" id="KW-0808">Transferase</keyword>
<name>E2Q6R0_STRCL</name>